<dbReference type="Proteomes" id="UP000740926">
    <property type="component" value="Unassembled WGS sequence"/>
</dbReference>
<feature type="compositionally biased region" description="Basic and acidic residues" evidence="1">
    <location>
        <begin position="54"/>
        <end position="74"/>
    </location>
</feature>
<evidence type="ECO:0000256" key="1">
    <source>
        <dbReference type="SAM" id="MobiDB-lite"/>
    </source>
</evidence>
<evidence type="ECO:0000313" key="2">
    <source>
        <dbReference type="EMBL" id="KAG1529576.1"/>
    </source>
</evidence>
<dbReference type="EMBL" id="JAANIU010014691">
    <property type="protein sequence ID" value="KAG1529576.1"/>
    <property type="molecule type" value="Genomic_DNA"/>
</dbReference>
<evidence type="ECO:0000313" key="3">
    <source>
        <dbReference type="Proteomes" id="UP000740926"/>
    </source>
</evidence>
<accession>A0A9P7BZY5</accession>
<organism evidence="2 3">
    <name type="scientific">Rhizopus delemar</name>
    <dbReference type="NCBI Taxonomy" id="936053"/>
    <lineage>
        <taxon>Eukaryota</taxon>
        <taxon>Fungi</taxon>
        <taxon>Fungi incertae sedis</taxon>
        <taxon>Mucoromycota</taxon>
        <taxon>Mucoromycotina</taxon>
        <taxon>Mucoromycetes</taxon>
        <taxon>Mucorales</taxon>
        <taxon>Mucorineae</taxon>
        <taxon>Rhizopodaceae</taxon>
        <taxon>Rhizopus</taxon>
    </lineage>
</organism>
<reference evidence="2 3" key="1">
    <citation type="journal article" date="2020" name="Microb. Genom.">
        <title>Genetic diversity of clinical and environmental Mucorales isolates obtained from an investigation of mucormycosis cases among solid organ transplant recipients.</title>
        <authorList>
            <person name="Nguyen M.H."/>
            <person name="Kaul D."/>
            <person name="Muto C."/>
            <person name="Cheng S.J."/>
            <person name="Richter R.A."/>
            <person name="Bruno V.M."/>
            <person name="Liu G."/>
            <person name="Beyhan S."/>
            <person name="Sundermann A.J."/>
            <person name="Mounaud S."/>
            <person name="Pasculle A.W."/>
            <person name="Nierman W.C."/>
            <person name="Driscoll E."/>
            <person name="Cumbie R."/>
            <person name="Clancy C.J."/>
            <person name="Dupont C.L."/>
        </authorList>
    </citation>
    <scope>NUCLEOTIDE SEQUENCE [LARGE SCALE GENOMIC DNA]</scope>
    <source>
        <strain evidence="2 3">GL24</strain>
    </source>
</reference>
<proteinExistence type="predicted"/>
<dbReference type="AlphaFoldDB" id="A0A9P7BZY5"/>
<sequence length="82" mass="9100">MRNPDERRLFDHARMQLGERGVAFRGRERRARVLDQAVDLGVAEIAPVVRRGRESLGADEAHDGEERIHGREADVDGVAAVG</sequence>
<name>A0A9P7BZY5_9FUNG</name>
<feature type="region of interest" description="Disordered" evidence="1">
    <location>
        <begin position="54"/>
        <end position="82"/>
    </location>
</feature>
<comment type="caution">
    <text evidence="2">The sequence shown here is derived from an EMBL/GenBank/DDBJ whole genome shotgun (WGS) entry which is preliminary data.</text>
</comment>
<gene>
    <name evidence="2" type="ORF">G6F50_017903</name>
</gene>
<keyword evidence="3" id="KW-1185">Reference proteome</keyword>
<protein>
    <submittedName>
        <fullName evidence="2">Uncharacterized protein</fullName>
    </submittedName>
</protein>